<feature type="chain" id="PRO_5012212783" evidence="3">
    <location>
        <begin position="24"/>
        <end position="1157"/>
    </location>
</feature>
<accession>A0A1V9G6W8</accession>
<feature type="domain" description="Beta-mannosidase-like galactose-binding" evidence="5">
    <location>
        <begin position="1039"/>
        <end position="1118"/>
    </location>
</feature>
<keyword evidence="6" id="KW-0238">DNA-binding</keyword>
<comment type="caution">
    <text evidence="6">The sequence shown here is derived from an EMBL/GenBank/DDBJ whole genome shotgun (WGS) entry which is preliminary data.</text>
</comment>
<evidence type="ECO:0000256" key="1">
    <source>
        <dbReference type="ARBA" id="ARBA00022729"/>
    </source>
</evidence>
<sequence length="1157" mass="128656">MKKSTIILLSCLGALLMFPHATNFPGRVALNDATRLSDTSIDELFRHPPEQAKPFVLWYWMQAAASKEGITADLEAMKSNGIGGAYMVFIKGADSVPLINPPAQQLTPHWWSLVKFAMQEAKRLNLQLGLHMSDGFALAGGPWIKPEMSMQRVVSTKIYTAGKKTFNDILPQPESNENYYRDIAVFAYPTMIKKSIADTALVPVVTSSVMGISPQFLTDKRSRQSFKSDSTCWIQYTYLKPFTCRSIVIKTGGNNYSSRRLKILVSNDGKQFHEIERMQSPRHGWQDTDADVTYAIKSTTARYFRFEYNKEGLEPGSEDLDAAKWKPVLKVNSILLYGEPVIHQYEGKSGAVWRVSERTTAAQAPDSLCVPLNRIIDLTNKMTPDGRLVWEVPDGNWTIMRIGHTSTGHTNATGGGGKGLECDKFNPEAVRLQFDSWFAAAIRQVGTETTKEVLKTFYIDSWECGSQNWSPVFRAEFKKRRGYDCLPYLIAMTGVPVQSADVSERFLYDVRQTITELVKDNFFVTLKKLAAEKGCVMTAENVAPTMTSDALLHFQVTDIPMGEFWLRSPTHDKPNDMFDAISGAHIYGKQLIQAEAFTELRMAWDEHPGLMKTLGDRNYAMGVNRLVYHVFVHNPWLNRQPGITLGGVGSFFQRDQTWWKPAKAWVEYAQRCQALLQQGKPVVDVAVFTGEEIPRRSVLPDRLVSTLPGIFGDSIVQAEKKRLTNAGNPLRAMPEGVTHTANMADPENWVDPLHGYAYDCINPDALLKAAVRNGRIELPGGASYKLLVLPQPHSLSPTAKRMTPAIAKKIAELVQAGATIIVNDAPEKSYSLEQAAVADKQVKAVAGTIWKKVPAGKLMKWKVGKGTVVQGPYKESSFEPIGIPKDLVAMDATGKPAKDITWTHRKKDSIDIYFISNQRNEERRIDVTLRVKDCLPEIWDPVTGEHSIPATFNSQNGCMIAPLQLAANGSAFIVLRKKIELAGVLPHGKDPDIRTIAINNPWTVSFDTTKGGPAQPVIFEQLKDWSTDDNNAIKYYSGTAAYTTNLDFTKAAEEKVRLNVGSVANLATVYVNGIDCGVVWTAPYQVDITKALRPGKNELRIEVTNTWFNRLKGDAALPQSARITWINAASLYPKNKPLLPAGLLGPVTLQIEHSIKN</sequence>
<feature type="domain" description="F5/8 type C" evidence="4">
    <location>
        <begin position="225"/>
        <end position="310"/>
    </location>
</feature>
<dbReference type="PANTHER" id="PTHR43817:SF1">
    <property type="entry name" value="HYDROLASE, FAMILY 43, PUTATIVE (AFU_ORTHOLOGUE AFUA_3G01660)-RELATED"/>
    <property type="match status" value="1"/>
</dbReference>
<reference evidence="6 7" key="1">
    <citation type="submission" date="2016-03" db="EMBL/GenBank/DDBJ databases">
        <title>Niastella vici sp. nov., isolated from farmland soil.</title>
        <authorList>
            <person name="Chen L."/>
            <person name="Wang D."/>
            <person name="Yang S."/>
            <person name="Wang G."/>
        </authorList>
    </citation>
    <scope>NUCLEOTIDE SEQUENCE [LARGE SCALE GENOMIC DNA]</scope>
    <source>
        <strain evidence="6 7">DJ57</strain>
    </source>
</reference>
<dbReference type="InterPro" id="IPR000421">
    <property type="entry name" value="FA58C"/>
</dbReference>
<dbReference type="Pfam" id="PF00754">
    <property type="entry name" value="F5_F8_type_C"/>
    <property type="match status" value="1"/>
</dbReference>
<dbReference type="InterPro" id="IPR008979">
    <property type="entry name" value="Galactose-bd-like_sf"/>
</dbReference>
<dbReference type="OrthoDB" id="9761519at2"/>
<protein>
    <submittedName>
        <fullName evidence="6">DNA-binding protein</fullName>
    </submittedName>
</protein>
<dbReference type="Pfam" id="PF22666">
    <property type="entry name" value="Glyco_hydro_2_N2"/>
    <property type="match status" value="1"/>
</dbReference>
<evidence type="ECO:0000259" key="4">
    <source>
        <dbReference type="Pfam" id="PF00754"/>
    </source>
</evidence>
<dbReference type="NCBIfam" id="NF045579">
    <property type="entry name" value="rhamnoside_JR"/>
    <property type="match status" value="1"/>
</dbReference>
<gene>
    <name evidence="6" type="ORF">A3860_12925</name>
</gene>
<feature type="signal peptide" evidence="3">
    <location>
        <begin position="1"/>
        <end position="23"/>
    </location>
</feature>
<dbReference type="Pfam" id="PF17132">
    <property type="entry name" value="Glyco_hydro_106"/>
    <property type="match status" value="2"/>
</dbReference>
<evidence type="ECO:0000256" key="3">
    <source>
        <dbReference type="SAM" id="SignalP"/>
    </source>
</evidence>
<dbReference type="AlphaFoldDB" id="A0A1V9G6W8"/>
<organism evidence="6 7">
    <name type="scientific">Niastella vici</name>
    <dbReference type="NCBI Taxonomy" id="1703345"/>
    <lineage>
        <taxon>Bacteria</taxon>
        <taxon>Pseudomonadati</taxon>
        <taxon>Bacteroidota</taxon>
        <taxon>Chitinophagia</taxon>
        <taxon>Chitinophagales</taxon>
        <taxon>Chitinophagaceae</taxon>
        <taxon>Niastella</taxon>
    </lineage>
</organism>
<name>A0A1V9G6W8_9BACT</name>
<dbReference type="InterPro" id="IPR054593">
    <property type="entry name" value="Beta-mannosidase-like_N2"/>
</dbReference>
<keyword evidence="2" id="KW-0378">Hydrolase</keyword>
<dbReference type="GO" id="GO:0003677">
    <property type="term" value="F:DNA binding"/>
    <property type="evidence" value="ECO:0007669"/>
    <property type="project" value="UniProtKB-KW"/>
</dbReference>
<dbReference type="SUPFAM" id="SSF49785">
    <property type="entry name" value="Galactose-binding domain-like"/>
    <property type="match status" value="2"/>
</dbReference>
<keyword evidence="1 3" id="KW-0732">Signal</keyword>
<dbReference type="Gene3D" id="2.60.120.260">
    <property type="entry name" value="Galactose-binding domain-like"/>
    <property type="match status" value="2"/>
</dbReference>
<dbReference type="Proteomes" id="UP000192796">
    <property type="component" value="Unassembled WGS sequence"/>
</dbReference>
<dbReference type="EMBL" id="LVYD01000002">
    <property type="protein sequence ID" value="OQP66395.1"/>
    <property type="molecule type" value="Genomic_DNA"/>
</dbReference>
<dbReference type="RefSeq" id="WP_081145336.1">
    <property type="nucleotide sequence ID" value="NZ_LVYD01000002.1"/>
</dbReference>
<evidence type="ECO:0000313" key="6">
    <source>
        <dbReference type="EMBL" id="OQP66395.1"/>
    </source>
</evidence>
<evidence type="ECO:0000313" key="7">
    <source>
        <dbReference type="Proteomes" id="UP000192796"/>
    </source>
</evidence>
<evidence type="ECO:0000256" key="2">
    <source>
        <dbReference type="ARBA" id="ARBA00022801"/>
    </source>
</evidence>
<proteinExistence type="predicted"/>
<dbReference type="STRING" id="1703345.A3860_12925"/>
<dbReference type="GO" id="GO:0004553">
    <property type="term" value="F:hydrolase activity, hydrolyzing O-glycosyl compounds"/>
    <property type="evidence" value="ECO:0007669"/>
    <property type="project" value="UniProtKB-ARBA"/>
</dbReference>
<keyword evidence="7" id="KW-1185">Reference proteome</keyword>
<evidence type="ECO:0000259" key="5">
    <source>
        <dbReference type="Pfam" id="PF22666"/>
    </source>
</evidence>
<dbReference type="PANTHER" id="PTHR43817">
    <property type="entry name" value="GLYCOSYL HYDROLASE"/>
    <property type="match status" value="1"/>
</dbReference>